<dbReference type="EMBL" id="DS113282">
    <property type="protein sequence ID" value="EAY13670.1"/>
    <property type="molecule type" value="Genomic_DNA"/>
</dbReference>
<keyword evidence="2" id="KW-1185">Reference proteome</keyword>
<name>A2E138_TRIV3</name>
<organism evidence="1 2">
    <name type="scientific">Trichomonas vaginalis (strain ATCC PRA-98 / G3)</name>
    <dbReference type="NCBI Taxonomy" id="412133"/>
    <lineage>
        <taxon>Eukaryota</taxon>
        <taxon>Metamonada</taxon>
        <taxon>Parabasalia</taxon>
        <taxon>Trichomonadida</taxon>
        <taxon>Trichomonadidae</taxon>
        <taxon>Trichomonas</taxon>
    </lineage>
</organism>
<dbReference type="InParanoid" id="A2E138"/>
<reference evidence="1" key="2">
    <citation type="journal article" date="2007" name="Science">
        <title>Draft genome sequence of the sexually transmitted pathogen Trichomonas vaginalis.</title>
        <authorList>
            <person name="Carlton J.M."/>
            <person name="Hirt R.P."/>
            <person name="Silva J.C."/>
            <person name="Delcher A.L."/>
            <person name="Schatz M."/>
            <person name="Zhao Q."/>
            <person name="Wortman J.R."/>
            <person name="Bidwell S.L."/>
            <person name="Alsmark U.C.M."/>
            <person name="Besteiro S."/>
            <person name="Sicheritz-Ponten T."/>
            <person name="Noel C.J."/>
            <person name="Dacks J.B."/>
            <person name="Foster P.G."/>
            <person name="Simillion C."/>
            <person name="Van de Peer Y."/>
            <person name="Miranda-Saavedra D."/>
            <person name="Barton G.J."/>
            <person name="Westrop G.D."/>
            <person name="Mueller S."/>
            <person name="Dessi D."/>
            <person name="Fiori P.L."/>
            <person name="Ren Q."/>
            <person name="Paulsen I."/>
            <person name="Zhang H."/>
            <person name="Bastida-Corcuera F.D."/>
            <person name="Simoes-Barbosa A."/>
            <person name="Brown M.T."/>
            <person name="Hayes R.D."/>
            <person name="Mukherjee M."/>
            <person name="Okumura C.Y."/>
            <person name="Schneider R."/>
            <person name="Smith A.J."/>
            <person name="Vanacova S."/>
            <person name="Villalvazo M."/>
            <person name="Haas B.J."/>
            <person name="Pertea M."/>
            <person name="Feldblyum T.V."/>
            <person name="Utterback T.R."/>
            <person name="Shu C.L."/>
            <person name="Osoegawa K."/>
            <person name="de Jong P.J."/>
            <person name="Hrdy I."/>
            <person name="Horvathova L."/>
            <person name="Zubacova Z."/>
            <person name="Dolezal P."/>
            <person name="Malik S.B."/>
            <person name="Logsdon J.M. Jr."/>
            <person name="Henze K."/>
            <person name="Gupta A."/>
            <person name="Wang C.C."/>
            <person name="Dunne R.L."/>
            <person name="Upcroft J.A."/>
            <person name="Upcroft P."/>
            <person name="White O."/>
            <person name="Salzberg S.L."/>
            <person name="Tang P."/>
            <person name="Chiu C.-H."/>
            <person name="Lee Y.-S."/>
            <person name="Embley T.M."/>
            <person name="Coombs G.H."/>
            <person name="Mottram J.C."/>
            <person name="Tachezy J."/>
            <person name="Fraser-Liggett C.M."/>
            <person name="Johnson P.J."/>
        </authorList>
    </citation>
    <scope>NUCLEOTIDE SEQUENCE [LARGE SCALE GENOMIC DNA]</scope>
    <source>
        <strain evidence="1">G3</strain>
    </source>
</reference>
<evidence type="ECO:0000313" key="1">
    <source>
        <dbReference type="EMBL" id="EAY13670.1"/>
    </source>
</evidence>
<dbReference type="InterPro" id="IPR036322">
    <property type="entry name" value="WD40_repeat_dom_sf"/>
</dbReference>
<gene>
    <name evidence="1" type="ORF">TVAG_388110</name>
</gene>
<accession>A2E138</accession>
<dbReference type="VEuPathDB" id="TrichDB:TVAGG3_0330790"/>
<sequence>MDITQQFLVYKRDSKSEHVQTFMEEIFDFVTNSSFMEENPQIMDETFIFLNNLTNLILQQDPVTLYENSDLKIILKIISIFNRYDQNIQGINKFMMKIFKPALQFLQKIISVPNEFWNSEIINLGYGIMKVINTMVQYVPECRDKMNEQENLFVILNFIFFWIHNLSISGFPEPIYPYMNAFAIPKIPTIDQNPSKFYFFEFPITTAAKFYEPPNFEFIDPMILKILDLFVELQNFMNSVNFLSKTFKRLGTLVEEFMTTDEYHTIMLLFIGSYILYKINFGIVKLIPKNGLIWQIIFHPFLYDQMRVVDSKYYNFKCFSRKLIYEILEKLFNVSIDHAKLLLKYSVNLLGTAPMHISAEQINLLSNFIKNNPDHFNSIVYIPNSYKVIVYYGTMINSDEYQFLQEDFLRFLMESSFVKIVAISLFRNSSIMTFVMCELFDISKYNFYASLIFTAFSRFSIPLDTYIYSLSYCIDQCIQNPSEQKTRQLSQILTDSILIIGNRTEKITAISTILFDQFTKLMNLANFYPYIVNSIIGVVRSFVNISKVYYQSTELLFTTNYKFDAKFVNYETYDRIKFIVFGSLDSVQNIADANSLVFAYNILSDSDYMKEILKLVCLAMENSLFNTLKVVFSKFPRFAADIITKQEIPMVLLIQILSVVMHCYFSHELMNSLTVSEFKKWPYYLCDLIDCSLNVKHSFPRSFSFLNSSDSYIALPEFSNSNSYPITVFAEFYDVLSAQSINFITIKMESRTFSLNFDKYFYLSIKTKENEIKQKINVQQEYPCQIHFTIGQFSLIILINNTKTEIPLSEEGINLDDGKYNVVIASNTQCVVGNIFVFLQEEEIYHFDPSNGHGNFMSNISTANRDEATVNGLIIRNNDDLFKKFINNKCMTYIATACHDYDTANHLISTLSNLFSIDSKFEEKIIESTDILNPLTLILNLDKAIYTKEMITNMFSLFNKFKNLNLRSKIMKKVWFNISFWMQLDEKVVSFIASSILPEIYYDNLDLCLELNSVSNMLSFAWHTTDELAISFFKVIIFHLQSDLSEKERNYIIKFINHASRFKSQSFLALIFGVLEGSNYKDKIISDLFKEMGSDIIITAFYGKDDFKIQIDETGFLNLASKIHDSSLPDILIDFLFSVAQYQQTDLFKKFIHVLSAEIPKFHEIKTKYATEWIMIAITRYNAVVDIELIDFVAKFFDKLENLNNSVKLIHIFLQLLKIDDVDFLSSVFIRMCILKFSGNIEIKISQALSLLVYRPTIDNDISMPNNLSYLSEIIDFFSKYDISKFSLKKIEKQNIMLAKSLFDYISQLGTQFKKSKIKFSQEQFISVLQIVSYLMQQLVSFNVDVYWKQSSDYLTADNLIESDITALSIFVFTCYYYNERTVFIDLFNKYKSILSKAFYDDEDIESNVDNFVCGALAEIYNYTDLLIFNLSKRINQNIDYTLKSDSHVRNEFIATDFYVIAEIEKIKTEFILKNRTNSSEKSLLHSKNFEPFIYSNSRLQFIEKESKYCTNIIIVQNGREIKTIISYFGPTLIVGGFEIQISDIKFAFTKNYKEKQAIELFLNNSYMIFVVFDSNFEEYKKYLLDNKVLMTPDYAKMSEECFIGQITLQDFLLYINFGCGRSFNTPSNYPIFPRPRDDFSVVLPEFPQNFVNLMINQNNEKNIEEKVTELTPEFFLCLDAVKSFNVSLKDIKKNIEFLYSDYSLKNLHIWVNRIFNVSIPSLYTIANIKRTKSITFTNLEFEITDLDSNIMELNIENTTIGLLSPKNFKLLSVLVSQKQKSLIISSKFDIPMDMKLDSSMRAIISKDNSMAVVYNHFEQSLKIIFFNNSVQCTVVPAIVNICDMRTSQNDSVIGICEDGTIFKISSTNRKILKLQIKNPVSVCCSDILMTVAILLHDGTVYLVNTSSLEIFHSFKTVDGFEIPRKVEIFDSGFICVLAIGGNTSLLRSFTLSGEYIESYAHPYTVLAMKKLEIYHNLSCLFISLDSNESLILNARTFEVIKIINTPKPVRKISYCKERRTLVGTCKNNSIFLLIVDI</sequence>
<reference evidence="1" key="1">
    <citation type="submission" date="2006-10" db="EMBL/GenBank/DDBJ databases">
        <authorList>
            <person name="Amadeo P."/>
            <person name="Zhao Q."/>
            <person name="Wortman J."/>
            <person name="Fraser-Liggett C."/>
            <person name="Carlton J."/>
        </authorList>
    </citation>
    <scope>NUCLEOTIDE SEQUENCE</scope>
    <source>
        <strain evidence="1">G3</strain>
    </source>
</reference>
<dbReference type="RefSeq" id="XP_001325893.1">
    <property type="nucleotide sequence ID" value="XM_001325858.1"/>
</dbReference>
<dbReference type="SUPFAM" id="SSF81837">
    <property type="entry name" value="BEACH domain"/>
    <property type="match status" value="1"/>
</dbReference>
<dbReference type="Proteomes" id="UP000001542">
    <property type="component" value="Unassembled WGS sequence"/>
</dbReference>
<protein>
    <submittedName>
        <fullName evidence="1">Uncharacterized protein</fullName>
    </submittedName>
</protein>
<proteinExistence type="predicted"/>
<dbReference type="VEuPathDB" id="TrichDB:TVAG_388110"/>
<dbReference type="SUPFAM" id="SSF50978">
    <property type="entry name" value="WD40 repeat-like"/>
    <property type="match status" value="1"/>
</dbReference>
<dbReference type="KEGG" id="tva:4771649"/>
<dbReference type="InterPro" id="IPR036372">
    <property type="entry name" value="BEACH_dom_sf"/>
</dbReference>
<evidence type="ECO:0000313" key="2">
    <source>
        <dbReference type="Proteomes" id="UP000001542"/>
    </source>
</evidence>